<evidence type="ECO:0000313" key="1">
    <source>
        <dbReference type="EMBL" id="TMQ71640.1"/>
    </source>
</evidence>
<comment type="caution">
    <text evidence="1">The sequence shown here is derived from an EMBL/GenBank/DDBJ whole genome shotgun (WGS) entry which is preliminary data.</text>
</comment>
<reference evidence="1 2" key="1">
    <citation type="journal article" date="2019" name="Nat. Microbiol.">
        <title>Mediterranean grassland soil C-N compound turnover is dependent on rainfall and depth, and is mediated by genomically divergent microorganisms.</title>
        <authorList>
            <person name="Diamond S."/>
            <person name="Andeer P.F."/>
            <person name="Li Z."/>
            <person name="Crits-Christoph A."/>
            <person name="Burstein D."/>
            <person name="Anantharaman K."/>
            <person name="Lane K.R."/>
            <person name="Thomas B.C."/>
            <person name="Pan C."/>
            <person name="Northen T.R."/>
            <person name="Banfield J.F."/>
        </authorList>
    </citation>
    <scope>NUCLEOTIDE SEQUENCE [LARGE SCALE GENOMIC DNA]</scope>
    <source>
        <strain evidence="1">WS_10</strain>
    </source>
</reference>
<accession>A0A538U6W9</accession>
<dbReference type="EMBL" id="VBPA01000110">
    <property type="protein sequence ID" value="TMQ71640.1"/>
    <property type="molecule type" value="Genomic_DNA"/>
</dbReference>
<dbReference type="Proteomes" id="UP000319836">
    <property type="component" value="Unassembled WGS sequence"/>
</dbReference>
<proteinExistence type="predicted"/>
<gene>
    <name evidence="1" type="ORF">E6K80_04900</name>
</gene>
<protein>
    <submittedName>
        <fullName evidence="1">Uncharacterized protein</fullName>
    </submittedName>
</protein>
<dbReference type="AlphaFoldDB" id="A0A538U6W9"/>
<dbReference type="InterPro" id="IPR054251">
    <property type="entry name" value="DUF6982"/>
</dbReference>
<sequence>MGDATRVVARFSDGKVLKGTTQDFFPNRPSFHLLPADGSAAIEIRCKQLKALFFVKTFEGDRRRKDVRGFISAPAETAQGKKIAVRFKDGEIICGYSLSYTSDREGFFIFPADGGSNNLRAYVVTVGTTEVKAGPAAEVMAHRLLGADA</sequence>
<dbReference type="Pfam" id="PF22478">
    <property type="entry name" value="DUF6982"/>
    <property type="match status" value="1"/>
</dbReference>
<organism evidence="1 2">
    <name type="scientific">Eiseniibacteriota bacterium</name>
    <dbReference type="NCBI Taxonomy" id="2212470"/>
    <lineage>
        <taxon>Bacteria</taxon>
        <taxon>Candidatus Eiseniibacteriota</taxon>
    </lineage>
</organism>
<evidence type="ECO:0000313" key="2">
    <source>
        <dbReference type="Proteomes" id="UP000319836"/>
    </source>
</evidence>
<name>A0A538U6W9_UNCEI</name>